<evidence type="ECO:0000256" key="2">
    <source>
        <dbReference type="ARBA" id="ARBA00022771"/>
    </source>
</evidence>
<dbReference type="GO" id="GO:0008270">
    <property type="term" value="F:zinc ion binding"/>
    <property type="evidence" value="ECO:0007669"/>
    <property type="project" value="UniProtKB-KW"/>
</dbReference>
<protein>
    <submittedName>
        <fullName evidence="6">Uncharacterized protein LOC111021710</fullName>
    </submittedName>
</protein>
<gene>
    <name evidence="6" type="primary">LOC111021710</name>
</gene>
<dbReference type="PANTHER" id="PTHR31973">
    <property type="entry name" value="POLYPROTEIN, PUTATIVE-RELATED"/>
    <property type="match status" value="1"/>
</dbReference>
<dbReference type="Pfam" id="PF04434">
    <property type="entry name" value="SWIM"/>
    <property type="match status" value="1"/>
</dbReference>
<evidence type="ECO:0000259" key="4">
    <source>
        <dbReference type="SMART" id="SM00575"/>
    </source>
</evidence>
<dbReference type="PANTHER" id="PTHR31973:SF187">
    <property type="entry name" value="MUTATOR TRANSPOSASE MUDRA PROTEIN"/>
    <property type="match status" value="1"/>
</dbReference>
<dbReference type="GeneID" id="111021710"/>
<keyword evidence="5" id="KW-1185">Reference proteome</keyword>
<dbReference type="AlphaFoldDB" id="A0A6J1DM36"/>
<dbReference type="Proteomes" id="UP000504603">
    <property type="component" value="Unplaced"/>
</dbReference>
<organism evidence="5 6">
    <name type="scientific">Momordica charantia</name>
    <name type="common">Bitter gourd</name>
    <name type="synonym">Balsam pear</name>
    <dbReference type="NCBI Taxonomy" id="3673"/>
    <lineage>
        <taxon>Eukaryota</taxon>
        <taxon>Viridiplantae</taxon>
        <taxon>Streptophyta</taxon>
        <taxon>Embryophyta</taxon>
        <taxon>Tracheophyta</taxon>
        <taxon>Spermatophyta</taxon>
        <taxon>Magnoliopsida</taxon>
        <taxon>eudicotyledons</taxon>
        <taxon>Gunneridae</taxon>
        <taxon>Pentapetalae</taxon>
        <taxon>rosids</taxon>
        <taxon>fabids</taxon>
        <taxon>Cucurbitales</taxon>
        <taxon>Cucurbitaceae</taxon>
        <taxon>Momordiceae</taxon>
        <taxon>Momordica</taxon>
    </lineage>
</organism>
<proteinExistence type="predicted"/>
<dbReference type="KEGG" id="mcha:111021710"/>
<keyword evidence="1" id="KW-0479">Metal-binding</keyword>
<evidence type="ECO:0000256" key="3">
    <source>
        <dbReference type="ARBA" id="ARBA00022833"/>
    </source>
</evidence>
<accession>A0A6J1DM36</accession>
<dbReference type="InterPro" id="IPR007527">
    <property type="entry name" value="Znf_SWIM"/>
</dbReference>
<evidence type="ECO:0000313" key="5">
    <source>
        <dbReference type="Proteomes" id="UP000504603"/>
    </source>
</evidence>
<feature type="domain" description="Zinc finger PMZ-type" evidence="4">
    <location>
        <begin position="93"/>
        <end position="120"/>
    </location>
</feature>
<reference evidence="6" key="1">
    <citation type="submission" date="2025-08" db="UniProtKB">
        <authorList>
            <consortium name="RefSeq"/>
        </authorList>
    </citation>
    <scope>IDENTIFICATION</scope>
    <source>
        <strain evidence="6">OHB3-1</strain>
    </source>
</reference>
<dbReference type="RefSeq" id="XP_022154439.1">
    <property type="nucleotide sequence ID" value="XM_022298747.1"/>
</dbReference>
<sequence length="148" mass="17489">MEYLDDIEKEHWARCFQTELRYTQMTTNVAESVNAFFRHTPKLPVTALLDHIREKMFAEYSDSTMRHIVVNIDQFHFEVRDGNLDGIVDLNSRTCSCREFDYFRIPRLHVIAGAMVRNINLYTLCDEAYTTNFLILAYTESIFPVRHV</sequence>
<evidence type="ECO:0000313" key="6">
    <source>
        <dbReference type="RefSeq" id="XP_022154439.1"/>
    </source>
</evidence>
<dbReference type="InterPro" id="IPR006564">
    <property type="entry name" value="Znf_PMZ"/>
</dbReference>
<keyword evidence="3" id="KW-0862">Zinc</keyword>
<dbReference type="SMART" id="SM00575">
    <property type="entry name" value="ZnF_PMZ"/>
    <property type="match status" value="1"/>
</dbReference>
<name>A0A6J1DM36_MOMCH</name>
<dbReference type="OrthoDB" id="1182459at2759"/>
<evidence type="ECO:0000256" key="1">
    <source>
        <dbReference type="ARBA" id="ARBA00022723"/>
    </source>
</evidence>
<keyword evidence="2" id="KW-0863">Zinc-finger</keyword>